<dbReference type="GO" id="GO:0016020">
    <property type="term" value="C:membrane"/>
    <property type="evidence" value="ECO:0007669"/>
    <property type="project" value="UniProtKB-SubCell"/>
</dbReference>
<feature type="transmembrane region" description="Helical" evidence="6">
    <location>
        <begin position="268"/>
        <end position="292"/>
    </location>
</feature>
<feature type="transmembrane region" description="Helical" evidence="6">
    <location>
        <begin position="194"/>
        <end position="215"/>
    </location>
</feature>
<evidence type="ECO:0000256" key="5">
    <source>
        <dbReference type="SAM" id="MobiDB-lite"/>
    </source>
</evidence>
<feature type="transmembrane region" description="Helical" evidence="6">
    <location>
        <begin position="156"/>
        <end position="174"/>
    </location>
</feature>
<feature type="transmembrane region" description="Helical" evidence="6">
    <location>
        <begin position="437"/>
        <end position="455"/>
    </location>
</feature>
<evidence type="ECO:0000313" key="7">
    <source>
        <dbReference type="EMBL" id="PWN38617.1"/>
    </source>
</evidence>
<feature type="compositionally biased region" description="Basic and acidic residues" evidence="5">
    <location>
        <begin position="44"/>
        <end position="54"/>
    </location>
</feature>
<evidence type="ECO:0000256" key="2">
    <source>
        <dbReference type="ARBA" id="ARBA00022692"/>
    </source>
</evidence>
<dbReference type="RefSeq" id="XP_025358919.1">
    <property type="nucleotide sequence ID" value="XM_025498515.1"/>
</dbReference>
<dbReference type="STRING" id="1280837.A0A316VM56"/>
<keyword evidence="2 6" id="KW-0812">Transmembrane</keyword>
<feature type="transmembrane region" description="Helical" evidence="6">
    <location>
        <begin position="304"/>
        <end position="327"/>
    </location>
</feature>
<dbReference type="AlphaFoldDB" id="A0A316VM56"/>
<keyword evidence="3 6" id="KW-1133">Transmembrane helix</keyword>
<evidence type="ECO:0000256" key="3">
    <source>
        <dbReference type="ARBA" id="ARBA00022989"/>
    </source>
</evidence>
<feature type="transmembrane region" description="Helical" evidence="6">
    <location>
        <begin position="403"/>
        <end position="425"/>
    </location>
</feature>
<dbReference type="InParanoid" id="A0A316VM56"/>
<comment type="subcellular location">
    <subcellularLocation>
        <location evidence="1">Membrane</location>
        <topology evidence="1">Multi-pass membrane protein</topology>
    </subcellularLocation>
</comment>
<reference evidence="7 8" key="1">
    <citation type="journal article" date="2018" name="Mol. Biol. Evol.">
        <title>Broad Genomic Sampling Reveals a Smut Pathogenic Ancestry of the Fungal Clade Ustilaginomycotina.</title>
        <authorList>
            <person name="Kijpornyongpan T."/>
            <person name="Mondo S.J."/>
            <person name="Barry K."/>
            <person name="Sandor L."/>
            <person name="Lee J."/>
            <person name="Lipzen A."/>
            <person name="Pangilinan J."/>
            <person name="LaButti K."/>
            <person name="Hainaut M."/>
            <person name="Henrissat B."/>
            <person name="Grigoriev I.V."/>
            <person name="Spatafora J.W."/>
            <person name="Aime M.C."/>
        </authorList>
    </citation>
    <scope>NUCLEOTIDE SEQUENCE [LARGE SCALE GENOMIC DNA]</scope>
    <source>
        <strain evidence="7 8">MCA 3882</strain>
    </source>
</reference>
<keyword evidence="8" id="KW-1185">Reference proteome</keyword>
<feature type="compositionally biased region" description="Low complexity" evidence="5">
    <location>
        <begin position="30"/>
        <end position="39"/>
    </location>
</feature>
<evidence type="ECO:0000256" key="4">
    <source>
        <dbReference type="ARBA" id="ARBA00023136"/>
    </source>
</evidence>
<protein>
    <submittedName>
        <fullName evidence="7">Amino acid transporter</fullName>
    </submittedName>
</protein>
<feature type="region of interest" description="Disordered" evidence="5">
    <location>
        <begin position="1"/>
        <end position="54"/>
    </location>
</feature>
<gene>
    <name evidence="7" type="ORF">FA14DRAFT_160070</name>
</gene>
<dbReference type="PANTHER" id="PTHR11785:SF498">
    <property type="entry name" value="HIGH-AFFINITY METHIONINE PERMEASE"/>
    <property type="match status" value="1"/>
</dbReference>
<dbReference type="Proteomes" id="UP000245771">
    <property type="component" value="Unassembled WGS sequence"/>
</dbReference>
<dbReference type="GeneID" id="37020296"/>
<feature type="compositionally biased region" description="Basic and acidic residues" evidence="5">
    <location>
        <begin position="1"/>
        <end position="12"/>
    </location>
</feature>
<feature type="transmembrane region" description="Helical" evidence="6">
    <location>
        <begin position="227"/>
        <end position="248"/>
    </location>
</feature>
<dbReference type="OrthoDB" id="5982228at2759"/>
<proteinExistence type="predicted"/>
<dbReference type="InterPro" id="IPR050598">
    <property type="entry name" value="AminoAcid_Transporter"/>
</dbReference>
<accession>A0A316VM56</accession>
<evidence type="ECO:0000256" key="1">
    <source>
        <dbReference type="ARBA" id="ARBA00004141"/>
    </source>
</evidence>
<feature type="transmembrane region" description="Helical" evidence="6">
    <location>
        <begin position="114"/>
        <end position="135"/>
    </location>
</feature>
<feature type="transmembrane region" description="Helical" evidence="6">
    <location>
        <begin position="82"/>
        <end position="102"/>
    </location>
</feature>
<feature type="transmembrane region" description="Helical" evidence="6">
    <location>
        <begin position="475"/>
        <end position="495"/>
    </location>
</feature>
<dbReference type="GO" id="GO:0015179">
    <property type="term" value="F:L-amino acid transmembrane transporter activity"/>
    <property type="evidence" value="ECO:0007669"/>
    <property type="project" value="TreeGrafter"/>
</dbReference>
<sequence>MSLHSSDEENGKHSPIPSKDGDDAISFSSNNNNNNNNNNTLPKLENKGQHDTEEAIRQTHDDVSSIASSELPQGRSLGMMSAVFIMANRIVGTGVFATTGTILGQSGSVGMSLLYWLIGSIVAFTGYFVYAEFASAMPRNGGELNYLEKVYRKPKFLVASMYGAQALLLGQAAGNAYTAGQYFIRAGGTESREWAAKGIGIAILLAALIAHGTLLKWGVRFQNALGLIKFFILLLITFAGFAALAGHVKLEQKPRNFENAFEGSRNDIYGISQCIYNAIWSYVGYSNVFYAMGEVRNPIRTMRYAGPIALLVITILYELVQIAYFAAVPKEDVLQSKQIIAALFFKNVFGEKSARALSVFVALSAVANVFSVVFSQGRLNQALGRDGLVPFSKFFASNRPFKAPLAGVSWHVAMTLIIMLGPPAGDAYNFVLNLSSYPLNVVNSAVGLGLLSVYLSQRFRPQWAKDWSAPIRATLPIALFYTLVSMFLVVVPWIAPKRASDAVYETLWYALAPAVSIGIFALGAAYWLLWHQILPRVGHYKLEQRAETLSDGTKIVTFEKVYK</sequence>
<evidence type="ECO:0000256" key="6">
    <source>
        <dbReference type="SAM" id="Phobius"/>
    </source>
</evidence>
<dbReference type="EMBL" id="KZ819602">
    <property type="protein sequence ID" value="PWN38617.1"/>
    <property type="molecule type" value="Genomic_DNA"/>
</dbReference>
<name>A0A316VM56_9BASI</name>
<dbReference type="InterPro" id="IPR002293">
    <property type="entry name" value="AA/rel_permease1"/>
</dbReference>
<feature type="transmembrane region" description="Helical" evidence="6">
    <location>
        <begin position="507"/>
        <end position="529"/>
    </location>
</feature>
<dbReference type="Pfam" id="PF13520">
    <property type="entry name" value="AA_permease_2"/>
    <property type="match status" value="1"/>
</dbReference>
<dbReference type="PIRSF" id="PIRSF006060">
    <property type="entry name" value="AA_transporter"/>
    <property type="match status" value="1"/>
</dbReference>
<dbReference type="Gene3D" id="1.20.1740.10">
    <property type="entry name" value="Amino acid/polyamine transporter I"/>
    <property type="match status" value="1"/>
</dbReference>
<feature type="transmembrane region" description="Helical" evidence="6">
    <location>
        <begin position="356"/>
        <end position="375"/>
    </location>
</feature>
<evidence type="ECO:0000313" key="8">
    <source>
        <dbReference type="Proteomes" id="UP000245771"/>
    </source>
</evidence>
<dbReference type="PANTHER" id="PTHR11785">
    <property type="entry name" value="AMINO ACID TRANSPORTER"/>
    <property type="match status" value="1"/>
</dbReference>
<keyword evidence="4 6" id="KW-0472">Membrane</keyword>
<organism evidence="7 8">
    <name type="scientific">Meira miltonrushii</name>
    <dbReference type="NCBI Taxonomy" id="1280837"/>
    <lineage>
        <taxon>Eukaryota</taxon>
        <taxon>Fungi</taxon>
        <taxon>Dikarya</taxon>
        <taxon>Basidiomycota</taxon>
        <taxon>Ustilaginomycotina</taxon>
        <taxon>Exobasidiomycetes</taxon>
        <taxon>Exobasidiales</taxon>
        <taxon>Brachybasidiaceae</taxon>
        <taxon>Meira</taxon>
    </lineage>
</organism>